<dbReference type="Gene3D" id="3.40.1110.10">
    <property type="entry name" value="Calcium-transporting ATPase, cytoplasmic domain N"/>
    <property type="match status" value="1"/>
</dbReference>
<dbReference type="GeneTree" id="ENSGT00940000159986"/>
<evidence type="ECO:0000256" key="2">
    <source>
        <dbReference type="ARBA" id="ARBA00004326"/>
    </source>
</evidence>
<name>A0A8C6YFS2_NAJNA</name>
<dbReference type="GO" id="GO:0005524">
    <property type="term" value="F:ATP binding"/>
    <property type="evidence" value="ECO:0007669"/>
    <property type="project" value="UniProtKB-KW"/>
</dbReference>
<dbReference type="InterPro" id="IPR005782">
    <property type="entry name" value="P-type_ATPase_IIA"/>
</dbReference>
<dbReference type="OrthoDB" id="3352408at2759"/>
<dbReference type="FunFam" id="2.70.150.10:FF:000143">
    <property type="entry name" value="Calcium-transporting ATPase"/>
    <property type="match status" value="1"/>
</dbReference>
<evidence type="ECO:0000259" key="19">
    <source>
        <dbReference type="SMART" id="SM00831"/>
    </source>
</evidence>
<dbReference type="GO" id="GO:0033017">
    <property type="term" value="C:sarcoplasmic reticulum membrane"/>
    <property type="evidence" value="ECO:0007669"/>
    <property type="project" value="UniProtKB-SubCell"/>
</dbReference>
<keyword evidence="14" id="KW-1278">Translocase</keyword>
<dbReference type="GO" id="GO:0005388">
    <property type="term" value="F:P-type calcium transporter activity"/>
    <property type="evidence" value="ECO:0007669"/>
    <property type="project" value="UniProtKB-EC"/>
</dbReference>
<dbReference type="Pfam" id="PF00122">
    <property type="entry name" value="E1-E2_ATPase"/>
    <property type="match status" value="1"/>
</dbReference>
<keyword evidence="18" id="KW-0813">Transport</keyword>
<dbReference type="EC" id="7.2.2.10" evidence="18"/>
<feature type="transmembrane region" description="Helical" evidence="18">
    <location>
        <begin position="990"/>
        <end position="1008"/>
    </location>
</feature>
<dbReference type="InterPro" id="IPR018303">
    <property type="entry name" value="ATPase_P-typ_P_site"/>
</dbReference>
<dbReference type="GO" id="GO:0016887">
    <property type="term" value="F:ATP hydrolysis activity"/>
    <property type="evidence" value="ECO:0007669"/>
    <property type="project" value="InterPro"/>
</dbReference>
<evidence type="ECO:0000256" key="17">
    <source>
        <dbReference type="ARBA" id="ARBA00023136"/>
    </source>
</evidence>
<dbReference type="SMART" id="SM00831">
    <property type="entry name" value="Cation_ATPase_N"/>
    <property type="match status" value="1"/>
</dbReference>
<dbReference type="Proteomes" id="UP000694559">
    <property type="component" value="Unplaced"/>
</dbReference>
<keyword evidence="18" id="KW-0106">Calcium</keyword>
<accession>A0A8C6YFS2</accession>
<evidence type="ECO:0000256" key="8">
    <source>
        <dbReference type="ARBA" id="ARBA00022723"/>
    </source>
</evidence>
<dbReference type="PRINTS" id="PR00119">
    <property type="entry name" value="CATATPASE"/>
</dbReference>
<dbReference type="AlphaFoldDB" id="A0A8C6YFS2"/>
<evidence type="ECO:0000256" key="4">
    <source>
        <dbReference type="ARBA" id="ARBA00005675"/>
    </source>
</evidence>
<keyword evidence="15 18" id="KW-1133">Transmembrane helix</keyword>
<comment type="subcellular location">
    <subcellularLocation>
        <location evidence="3">Endoplasmic reticulum membrane</location>
        <topology evidence="3">Multi-pass membrane protein</topology>
    </subcellularLocation>
    <subcellularLocation>
        <location evidence="18">Membrane</location>
        <topology evidence="18">Multi-pass membrane protein</topology>
    </subcellularLocation>
    <subcellularLocation>
        <location evidence="2">Sarcoplasmic reticulum membrane</location>
        <topology evidence="2">Multi-pass membrane protein</topology>
    </subcellularLocation>
</comment>
<dbReference type="PRINTS" id="PR00121">
    <property type="entry name" value="NAKATPASE"/>
</dbReference>
<keyword evidence="5" id="KW-0597">Phosphoprotein</keyword>
<dbReference type="PROSITE" id="PS00154">
    <property type="entry name" value="ATPASE_E1_E2"/>
    <property type="match status" value="1"/>
</dbReference>
<dbReference type="Pfam" id="PF00690">
    <property type="entry name" value="Cation_ATPase_N"/>
    <property type="match status" value="1"/>
</dbReference>
<evidence type="ECO:0000256" key="11">
    <source>
        <dbReference type="ARBA" id="ARBA00022840"/>
    </source>
</evidence>
<evidence type="ECO:0000256" key="18">
    <source>
        <dbReference type="RuleBase" id="RU361146"/>
    </source>
</evidence>
<keyword evidence="9 18" id="KW-0547">Nucleotide-binding</keyword>
<dbReference type="Ensembl" id="ENSNNAT00000030704.1">
    <property type="protein sequence ID" value="ENSNNAP00000029282.1"/>
    <property type="gene ID" value="ENSNNAG00000018768.1"/>
</dbReference>
<gene>
    <name evidence="20" type="primary">ATP2A2</name>
</gene>
<dbReference type="InterPro" id="IPR023214">
    <property type="entry name" value="HAD_sf"/>
</dbReference>
<keyword evidence="12" id="KW-0460">Magnesium</keyword>
<feature type="transmembrane region" description="Helical" evidence="18">
    <location>
        <begin position="907"/>
        <end position="926"/>
    </location>
</feature>
<dbReference type="InterPro" id="IPR004014">
    <property type="entry name" value="ATPase_P-typ_cation-transptr_N"/>
</dbReference>
<sequence length="1019" mass="112899">MENGHTKTVEEVLGYFGVNESTGLSLEQVKKQKEQVKKQKERWGGNELPAEEGKTLLELVIEQFEDLLVRILLLAACISFVLAWFEEGEETITAFVEPFVILLILVANAIVGVWQERNAENAIEALKEYEPEMGKVYRQDRKTVQRIKARDIVPGDIVEVAGSCVQRAERIRTSALRHLTFFPGESVSVIKHTDPVPDPRAVNQDKKNMLFSGTNIAAGKAMGVVVATGVNTEIGKIRDEMVATEQDRTPLQQKLDEFGEQLSKVISLICIAVWIINIGHFNDPVHGGSWIRGAIYYFKIAVALAVAAIPEGLPAVITTCLALGTRRMAKKNAIVRSLPSVETLGCTSVICSDKTGTLTTNQMSVCRVSCFFGFCGLGRKTGKNWGELDDKPVKCCMYDGLIELATICALCNDSSLDFNETKGVYEKVGEATETALTCLVEKMNVFDTDLKSLSKIERANACNSVIKQLMRKEFTLEFSRDRKSMSVYCTPNKPSRTAMTKMFVKGAPEGVIDRCTHFRAGNMKIPLTAGIKQKIMTVIREWGTGKDTLRCLALATHDNPPRKEEMNLEDSASFITYETNLTFVGCVGMLDPPRIEVASSIKLCRQAGIRVIMITGDNKGTAVAICRRIGIFGEEEDVTSKAFTGREFDELSPAAQRDACMNARCFARVEPSHKSKIVEFLQSFDDITAMVSVQLGSHLLRQKSEMGAVVLADDNFSTIVAAVEEGRAIYNNMKQFIRYLISSNVGEVVCIFLTAALGFPEALIPVQLLWVNLVTDGLPATALGFNPPDLDIMSKPPRNPKEPLISGWLFFRYLAIGCYVGAATVGAAAWWFIAADGGPRVTYYQLSHFLQCKEDNPEFEGVDCVVFESPYPMTMALSVLVTIEMCNALNSLSENQSLLRMPPWENVWLLGSICLSMSLHFLILYVEPLPLIFQITPLNVTQWLMVLKISLPVILMDETLKFVARTYLEPGKDSVPPATKPRPLSACTEGISWPFVLLSLPLVIWLYSTDTNFSDMFFS</sequence>
<organism evidence="20 21">
    <name type="scientific">Naja naja</name>
    <name type="common">Indian cobra</name>
    <dbReference type="NCBI Taxonomy" id="35670"/>
    <lineage>
        <taxon>Eukaryota</taxon>
        <taxon>Metazoa</taxon>
        <taxon>Chordata</taxon>
        <taxon>Craniata</taxon>
        <taxon>Vertebrata</taxon>
        <taxon>Euteleostomi</taxon>
        <taxon>Lepidosauria</taxon>
        <taxon>Squamata</taxon>
        <taxon>Bifurcata</taxon>
        <taxon>Unidentata</taxon>
        <taxon>Episquamata</taxon>
        <taxon>Toxicofera</taxon>
        <taxon>Serpentes</taxon>
        <taxon>Colubroidea</taxon>
        <taxon>Elapidae</taxon>
        <taxon>Elapinae</taxon>
        <taxon>Naja</taxon>
    </lineage>
</organism>
<dbReference type="PANTHER" id="PTHR42861">
    <property type="entry name" value="CALCIUM-TRANSPORTING ATPASE"/>
    <property type="match status" value="1"/>
</dbReference>
<feature type="transmembrane region" description="Helical" evidence="18">
    <location>
        <begin position="91"/>
        <end position="114"/>
    </location>
</feature>
<dbReference type="InterPro" id="IPR036412">
    <property type="entry name" value="HAD-like_sf"/>
</dbReference>
<dbReference type="NCBIfam" id="TIGR01494">
    <property type="entry name" value="ATPase_P-type"/>
    <property type="match status" value="1"/>
</dbReference>
<dbReference type="InterPro" id="IPR023299">
    <property type="entry name" value="ATPase_P-typ_cyto_dom_N"/>
</dbReference>
<dbReference type="InterPro" id="IPR006068">
    <property type="entry name" value="ATPase_P-typ_cation-transptr_C"/>
</dbReference>
<feature type="transmembrane region" description="Helical" evidence="18">
    <location>
        <begin position="67"/>
        <end position="85"/>
    </location>
</feature>
<dbReference type="FunFam" id="1.20.1110.10:FF:000065">
    <property type="entry name" value="Sarcoplasmic/endoplasmic reticulum calcium ATPase 1"/>
    <property type="match status" value="3"/>
</dbReference>
<dbReference type="InterPro" id="IPR059000">
    <property type="entry name" value="ATPase_P-type_domA"/>
</dbReference>
<dbReference type="SUPFAM" id="SSF81653">
    <property type="entry name" value="Calcium ATPase, transduction domain A"/>
    <property type="match status" value="1"/>
</dbReference>
<feature type="transmembrane region" description="Helical" evidence="18">
    <location>
        <begin position="932"/>
        <end position="955"/>
    </location>
</feature>
<keyword evidence="21" id="KW-1185">Reference proteome</keyword>
<dbReference type="Pfam" id="PF13246">
    <property type="entry name" value="Cation_ATPase"/>
    <property type="match status" value="1"/>
</dbReference>
<keyword evidence="10" id="KW-0256">Endoplasmic reticulum</keyword>
<evidence type="ECO:0000256" key="7">
    <source>
        <dbReference type="ARBA" id="ARBA00022692"/>
    </source>
</evidence>
<dbReference type="SFLD" id="SFLDS00003">
    <property type="entry name" value="Haloacid_Dehalogenase"/>
    <property type="match status" value="1"/>
</dbReference>
<evidence type="ECO:0000256" key="14">
    <source>
        <dbReference type="ARBA" id="ARBA00022967"/>
    </source>
</evidence>
<feature type="transmembrane region" description="Helical" evidence="18">
    <location>
        <begin position="294"/>
        <end position="323"/>
    </location>
</feature>
<comment type="caution">
    <text evidence="18">Lacks conserved residue(s) required for the propagation of feature annotation.</text>
</comment>
<dbReference type="SUPFAM" id="SSF81665">
    <property type="entry name" value="Calcium ATPase, transmembrane domain M"/>
    <property type="match status" value="1"/>
</dbReference>
<reference evidence="20" key="2">
    <citation type="submission" date="2025-09" db="UniProtKB">
        <authorList>
            <consortium name="Ensembl"/>
        </authorList>
    </citation>
    <scope>IDENTIFICATION</scope>
</reference>
<dbReference type="NCBIfam" id="TIGR01116">
    <property type="entry name" value="ATPase-IIA1_Ca"/>
    <property type="match status" value="1"/>
</dbReference>
<proteinExistence type="inferred from homology"/>
<dbReference type="SUPFAM" id="SSF81660">
    <property type="entry name" value="Metal cation-transporting ATPase, ATP-binding domain N"/>
    <property type="match status" value="1"/>
</dbReference>
<comment type="similarity">
    <text evidence="4 18">Belongs to the cation transport ATPase (P-type) (TC 3.A.3) family. Type IIA subfamily.</text>
</comment>
<keyword evidence="17 18" id="KW-0472">Membrane</keyword>
<evidence type="ECO:0000256" key="13">
    <source>
        <dbReference type="ARBA" id="ARBA00022951"/>
    </source>
</evidence>
<feature type="transmembrane region" description="Helical" evidence="18">
    <location>
        <begin position="736"/>
        <end position="759"/>
    </location>
</feature>
<evidence type="ECO:0000313" key="20">
    <source>
        <dbReference type="Ensembl" id="ENSNNAP00000029282.1"/>
    </source>
</evidence>
<protein>
    <recommendedName>
        <fullName evidence="18">Calcium-transporting ATPase</fullName>
        <ecNumber evidence="18">7.2.2.10</ecNumber>
    </recommendedName>
</protein>
<keyword evidence="7 18" id="KW-0812">Transmembrane</keyword>
<dbReference type="InterPro" id="IPR001757">
    <property type="entry name" value="P_typ_ATPase"/>
</dbReference>
<dbReference type="CDD" id="cd02083">
    <property type="entry name" value="P-type_ATPase_SERCA"/>
    <property type="match status" value="1"/>
</dbReference>
<evidence type="ECO:0000256" key="10">
    <source>
        <dbReference type="ARBA" id="ARBA00022824"/>
    </source>
</evidence>
<evidence type="ECO:0000256" key="1">
    <source>
        <dbReference type="ARBA" id="ARBA00001946"/>
    </source>
</evidence>
<evidence type="ECO:0000313" key="21">
    <source>
        <dbReference type="Proteomes" id="UP000694559"/>
    </source>
</evidence>
<dbReference type="GO" id="GO:0046872">
    <property type="term" value="F:metal ion binding"/>
    <property type="evidence" value="ECO:0007669"/>
    <property type="project" value="UniProtKB-KW"/>
</dbReference>
<dbReference type="InterPro" id="IPR023298">
    <property type="entry name" value="ATPase_P-typ_TM_dom_sf"/>
</dbReference>
<evidence type="ECO:0000256" key="15">
    <source>
        <dbReference type="ARBA" id="ARBA00022989"/>
    </source>
</evidence>
<comment type="cofactor">
    <cofactor evidence="1">
        <name>Mg(2+)</name>
        <dbReference type="ChEBI" id="CHEBI:18420"/>
    </cofactor>
</comment>
<evidence type="ECO:0000256" key="16">
    <source>
        <dbReference type="ARBA" id="ARBA00023065"/>
    </source>
</evidence>
<keyword evidence="13" id="KW-0703">Sarcoplasmic reticulum</keyword>
<feature type="transmembrane region" description="Helical" evidence="18">
    <location>
        <begin position="810"/>
        <end position="833"/>
    </location>
</feature>
<evidence type="ECO:0000256" key="3">
    <source>
        <dbReference type="ARBA" id="ARBA00004477"/>
    </source>
</evidence>
<evidence type="ECO:0000256" key="12">
    <source>
        <dbReference type="ARBA" id="ARBA00022842"/>
    </source>
</evidence>
<keyword evidence="6 18" id="KW-0109">Calcium transport</keyword>
<feature type="transmembrane region" description="Helical" evidence="18">
    <location>
        <begin position="262"/>
        <end position="282"/>
    </location>
</feature>
<dbReference type="FunFam" id="3.40.1110.10:FF:000003">
    <property type="entry name" value="Calcium-transporting ATPase"/>
    <property type="match status" value="1"/>
</dbReference>
<keyword evidence="8" id="KW-0479">Metal-binding</keyword>
<evidence type="ECO:0000256" key="6">
    <source>
        <dbReference type="ARBA" id="ARBA00022568"/>
    </source>
</evidence>
<keyword evidence="16 18" id="KW-0406">Ion transport</keyword>
<reference evidence="20" key="1">
    <citation type="submission" date="2025-08" db="UniProtKB">
        <authorList>
            <consortium name="Ensembl"/>
        </authorList>
    </citation>
    <scope>IDENTIFICATION</scope>
</reference>
<evidence type="ECO:0000256" key="9">
    <source>
        <dbReference type="ARBA" id="ARBA00022741"/>
    </source>
</evidence>
<comment type="catalytic activity">
    <reaction evidence="18">
        <text>Ca(2+)(in) + ATP + H2O = Ca(2+)(out) + ADP + phosphate + H(+)</text>
        <dbReference type="Rhea" id="RHEA:18105"/>
        <dbReference type="ChEBI" id="CHEBI:15377"/>
        <dbReference type="ChEBI" id="CHEBI:15378"/>
        <dbReference type="ChEBI" id="CHEBI:29108"/>
        <dbReference type="ChEBI" id="CHEBI:30616"/>
        <dbReference type="ChEBI" id="CHEBI:43474"/>
        <dbReference type="ChEBI" id="CHEBI:456216"/>
        <dbReference type="EC" id="7.2.2.10"/>
    </reaction>
</comment>
<evidence type="ECO:0000256" key="5">
    <source>
        <dbReference type="ARBA" id="ARBA00022553"/>
    </source>
</evidence>
<dbReference type="SUPFAM" id="SSF56784">
    <property type="entry name" value="HAD-like"/>
    <property type="match status" value="1"/>
</dbReference>
<feature type="domain" description="Cation-transporting P-type ATPase N-terminal" evidence="19">
    <location>
        <begin position="3"/>
        <end position="84"/>
    </location>
</feature>
<dbReference type="Gene3D" id="1.20.1110.10">
    <property type="entry name" value="Calcium-transporting ATPase, transmembrane domain"/>
    <property type="match status" value="3"/>
</dbReference>
<dbReference type="Gene3D" id="3.40.50.1000">
    <property type="entry name" value="HAD superfamily/HAD-like"/>
    <property type="match status" value="1"/>
</dbReference>
<comment type="function">
    <text evidence="18">Catalyzes the hydrolysis of ATP coupled with the transport of calcium.</text>
</comment>
<keyword evidence="11 18" id="KW-0067">ATP-binding</keyword>
<dbReference type="InterPro" id="IPR008250">
    <property type="entry name" value="ATPase_P-typ_transduc_dom_A_sf"/>
</dbReference>
<dbReference type="Pfam" id="PF00689">
    <property type="entry name" value="Cation_ATPase_C"/>
    <property type="match status" value="1"/>
</dbReference>